<feature type="compositionally biased region" description="Polar residues" evidence="1">
    <location>
        <begin position="372"/>
        <end position="392"/>
    </location>
</feature>
<keyword evidence="2" id="KW-0812">Transmembrane</keyword>
<evidence type="ECO:0000256" key="2">
    <source>
        <dbReference type="SAM" id="Phobius"/>
    </source>
</evidence>
<organism evidence="4 5">
    <name type="scientific">Mytilus coruscus</name>
    <name type="common">Sea mussel</name>
    <dbReference type="NCBI Taxonomy" id="42192"/>
    <lineage>
        <taxon>Eukaryota</taxon>
        <taxon>Metazoa</taxon>
        <taxon>Spiralia</taxon>
        <taxon>Lophotrochozoa</taxon>
        <taxon>Mollusca</taxon>
        <taxon>Bivalvia</taxon>
        <taxon>Autobranchia</taxon>
        <taxon>Pteriomorphia</taxon>
        <taxon>Mytilida</taxon>
        <taxon>Mytiloidea</taxon>
        <taxon>Mytilidae</taxon>
        <taxon>Mytilinae</taxon>
        <taxon>Mytilus</taxon>
    </lineage>
</organism>
<dbReference type="EMBL" id="CACVKT020010231">
    <property type="protein sequence ID" value="CAC5425266.1"/>
    <property type="molecule type" value="Genomic_DNA"/>
</dbReference>
<name>A0A6J8F027_MYTCO</name>
<evidence type="ECO:0000313" key="5">
    <source>
        <dbReference type="Proteomes" id="UP000507470"/>
    </source>
</evidence>
<proteinExistence type="predicted"/>
<gene>
    <name evidence="4" type="ORF">MCOR_57105</name>
</gene>
<keyword evidence="5" id="KW-1185">Reference proteome</keyword>
<feature type="compositionally biased region" description="Basic residues" evidence="1">
    <location>
        <begin position="358"/>
        <end position="369"/>
    </location>
</feature>
<evidence type="ECO:0000256" key="3">
    <source>
        <dbReference type="SAM" id="SignalP"/>
    </source>
</evidence>
<feature type="signal peptide" evidence="3">
    <location>
        <begin position="1"/>
        <end position="28"/>
    </location>
</feature>
<feature type="compositionally biased region" description="Basic residues" evidence="1">
    <location>
        <begin position="328"/>
        <end position="337"/>
    </location>
</feature>
<evidence type="ECO:0000256" key="1">
    <source>
        <dbReference type="SAM" id="MobiDB-lite"/>
    </source>
</evidence>
<keyword evidence="2" id="KW-0472">Membrane</keyword>
<feature type="region of interest" description="Disordered" evidence="1">
    <location>
        <begin position="326"/>
        <end position="407"/>
    </location>
</feature>
<dbReference type="AlphaFoldDB" id="A0A6J8F027"/>
<evidence type="ECO:0008006" key="6">
    <source>
        <dbReference type="Google" id="ProtNLM"/>
    </source>
</evidence>
<keyword evidence="3" id="KW-0732">Signal</keyword>
<feature type="chain" id="PRO_5026672158" description="ZP domain-containing protein" evidence="3">
    <location>
        <begin position="29"/>
        <end position="555"/>
    </location>
</feature>
<feature type="transmembrane region" description="Helical" evidence="2">
    <location>
        <begin position="241"/>
        <end position="263"/>
    </location>
</feature>
<sequence length="555" mass="62330">MLSCFTERLRLFILFVSASVSISKVIEAHVKVINATCYDDMTNHNNCSTFTLKIGYYPTCAADDKLSPGNRFEYDYGSKYEFNTSTHTIFTRGLEKTGAKYLMVVVMIVNMHNNRSFTSCGRIDDNSQVENGNSTVVHTKSYYSGSSVYCFDIEIETVCDTSLCFGLKCDKCVTDHTTTLYSNADTSKPFSASTEYIKLDETTAPSSINITSRHITATDRTRIASISTAVNQTSLAGSDEVIVIISSVVGFVLLLGILVGIAYKHKSKRKLRNQHTRQATEQLPSSIFLHTPEVNGKECLENRIKINVSNNRTDQTQLTQDIGNLLEKRHKKSKKKTNCLENEESKQGDNQTLITNHDKKKRKKHKKKLKDNNSSENSSCKINMDESQQSQHIKGRSAIADTSSVNKETQETFPVYDSEQQNNKRHSDINDVMNRSHKPAKQIHESTTCETDRFSRGDVVMEPKSTTGKTDEPYESDGRVESLLPPIETDRSYENKSVKIDVRPRSAMPSQNGHIPEEMLKVKFTKSKSTLETTSINGRPDGITLQVNNLMPKNA</sequence>
<reference evidence="4 5" key="1">
    <citation type="submission" date="2020-06" db="EMBL/GenBank/DDBJ databases">
        <authorList>
            <person name="Li R."/>
            <person name="Bekaert M."/>
        </authorList>
    </citation>
    <scope>NUCLEOTIDE SEQUENCE [LARGE SCALE GENOMIC DNA]</scope>
    <source>
        <strain evidence="5">wild</strain>
    </source>
</reference>
<protein>
    <recommendedName>
        <fullName evidence="6">ZP domain-containing protein</fullName>
    </recommendedName>
</protein>
<dbReference type="OrthoDB" id="10477333at2759"/>
<accession>A0A6J8F027</accession>
<evidence type="ECO:0000313" key="4">
    <source>
        <dbReference type="EMBL" id="CAC5425266.1"/>
    </source>
</evidence>
<dbReference type="Proteomes" id="UP000507470">
    <property type="component" value="Unassembled WGS sequence"/>
</dbReference>
<keyword evidence="2" id="KW-1133">Transmembrane helix</keyword>